<dbReference type="Gene3D" id="3.90.320.10">
    <property type="match status" value="1"/>
</dbReference>
<dbReference type="EMBL" id="MN739501">
    <property type="protein sequence ID" value="QHT08801.1"/>
    <property type="molecule type" value="Genomic_DNA"/>
</dbReference>
<dbReference type="CDD" id="cd22343">
    <property type="entry name" value="PDDEXK_lambda_exonuclease-like"/>
    <property type="match status" value="1"/>
</dbReference>
<reference evidence="2" key="1">
    <citation type="journal article" date="2020" name="Nature">
        <title>Giant virus diversity and host interactions through global metagenomics.</title>
        <authorList>
            <person name="Schulz F."/>
            <person name="Roux S."/>
            <person name="Paez-Espino D."/>
            <person name="Jungbluth S."/>
            <person name="Walsh D.A."/>
            <person name="Denef V.J."/>
            <person name="McMahon K.D."/>
            <person name="Konstantinidis K.T."/>
            <person name="Eloe-Fadrosh E.A."/>
            <person name="Kyrpides N.C."/>
            <person name="Woyke T."/>
        </authorList>
    </citation>
    <scope>NUCLEOTIDE SEQUENCE</scope>
    <source>
        <strain evidence="2">GVMAG-M-3300023109-53</strain>
    </source>
</reference>
<dbReference type="InterPro" id="IPR019080">
    <property type="entry name" value="YqaJ_viral_recombinase"/>
</dbReference>
<dbReference type="AlphaFoldDB" id="A0A6C0CWV6"/>
<evidence type="ECO:0000313" key="2">
    <source>
        <dbReference type="EMBL" id="QHT08801.1"/>
    </source>
</evidence>
<dbReference type="PANTHER" id="PTHR46609:SF6">
    <property type="entry name" value="EXONUCLEASE, PHAGE-TYPE_RECB, C-TERMINAL DOMAIN-CONTAINING PROTEIN-RELATED"/>
    <property type="match status" value="1"/>
</dbReference>
<feature type="domain" description="YqaJ viral recombinase" evidence="1">
    <location>
        <begin position="142"/>
        <end position="276"/>
    </location>
</feature>
<dbReference type="PANTHER" id="PTHR46609">
    <property type="entry name" value="EXONUCLEASE, PHAGE-TYPE/RECB, C-TERMINAL DOMAIN-CONTAINING PROTEIN"/>
    <property type="match status" value="1"/>
</dbReference>
<dbReference type="InterPro" id="IPR011604">
    <property type="entry name" value="PDDEXK-like_dom_sf"/>
</dbReference>
<dbReference type="NCBIfam" id="TIGR03033">
    <property type="entry name" value="phage_rel_nuc"/>
    <property type="match status" value="1"/>
</dbReference>
<proteinExistence type="predicted"/>
<dbReference type="Pfam" id="PF09588">
    <property type="entry name" value="YqaJ"/>
    <property type="match status" value="1"/>
</dbReference>
<dbReference type="InterPro" id="IPR011335">
    <property type="entry name" value="Restrct_endonuc-II-like"/>
</dbReference>
<dbReference type="InterPro" id="IPR051703">
    <property type="entry name" value="NF-kappa-B_Signaling_Reg"/>
</dbReference>
<dbReference type="SUPFAM" id="SSF52980">
    <property type="entry name" value="Restriction endonuclease-like"/>
    <property type="match status" value="1"/>
</dbReference>
<protein>
    <recommendedName>
        <fullName evidence="1">YqaJ viral recombinase domain-containing protein</fullName>
    </recommendedName>
</protein>
<name>A0A6C0CWV6_9ZZZZ</name>
<accession>A0A6C0CWV6</accession>
<evidence type="ECO:0000259" key="1">
    <source>
        <dbReference type="Pfam" id="PF09588"/>
    </source>
</evidence>
<sequence>MNIEHILSDYNKFPNIIDDFDIQLFSQTDKDEIELNISQLIDEFITNNPLSFSYENFENLLEEYIYTNMNLILSQIYMNECDYIEATIRECYDKVKKYYFSKVYPIRSFGYTFIRKTPNFKLIADKIDYIENKPQPDQRTPEWYKFRHNLITASSAWKALKSESYKNQLIVEKCKDLNVDKFNSVNTDSAFHHGNKYEDVSIMIYENEYNTKIKDFGCIQHDKYKFLGASPDGINVKPDNERYGRMLEIKNPVSRTITGIPKEDYWIQMQLQMETCDLNECDFLETAFKEYETEEEFINDGSFTYSNNQELKGIMIYFIKEGKPFYEYMPIKLTKEQYDKWYDNIMEKNNQLTWIKNIYWRMEKYSCILVLRNKFWFENAIKKIEEVWNIVEKERISGYEHRIAKKNNKARSNSLNDASFNKPSCLINVNKLQNQIIYINTNFELDITDISGNLIQPV</sequence>
<organism evidence="2">
    <name type="scientific">viral metagenome</name>
    <dbReference type="NCBI Taxonomy" id="1070528"/>
    <lineage>
        <taxon>unclassified sequences</taxon>
        <taxon>metagenomes</taxon>
        <taxon>organismal metagenomes</taxon>
    </lineage>
</organism>
<dbReference type="InterPro" id="IPR017482">
    <property type="entry name" value="Lambda-type_endonuclease"/>
</dbReference>